<gene>
    <name evidence="2" type="ORF">HBN89_01955</name>
</gene>
<comment type="caution">
    <text evidence="2">The sequence shown here is derived from an EMBL/GenBank/DDBJ whole genome shotgun (WGS) entry which is preliminary data.</text>
</comment>
<evidence type="ECO:0000313" key="2">
    <source>
        <dbReference type="EMBL" id="NNB48050.1"/>
    </source>
</evidence>
<dbReference type="RefSeq" id="WP_095039672.1">
    <property type="nucleotide sequence ID" value="NZ_JAAEBQ010000003.1"/>
</dbReference>
<organism evidence="2 3">
    <name type="scientific">Pseudomonas fragi</name>
    <dbReference type="NCBI Taxonomy" id="296"/>
    <lineage>
        <taxon>Bacteria</taxon>
        <taxon>Pseudomonadati</taxon>
        <taxon>Pseudomonadota</taxon>
        <taxon>Gammaproteobacteria</taxon>
        <taxon>Pseudomonadales</taxon>
        <taxon>Pseudomonadaceae</taxon>
        <taxon>Pseudomonas</taxon>
    </lineage>
</organism>
<evidence type="ECO:0000259" key="1">
    <source>
        <dbReference type="Pfam" id="PF01764"/>
    </source>
</evidence>
<dbReference type="PANTHER" id="PTHR45856">
    <property type="entry name" value="ALPHA/BETA-HYDROLASES SUPERFAMILY PROTEIN"/>
    <property type="match status" value="1"/>
</dbReference>
<dbReference type="EMBL" id="JAAQYX010000002">
    <property type="protein sequence ID" value="NNB48050.1"/>
    <property type="molecule type" value="Genomic_DNA"/>
</dbReference>
<dbReference type="CDD" id="cd00519">
    <property type="entry name" value="Lipase_3"/>
    <property type="match status" value="1"/>
</dbReference>
<dbReference type="GO" id="GO:0006629">
    <property type="term" value="P:lipid metabolic process"/>
    <property type="evidence" value="ECO:0007669"/>
    <property type="project" value="InterPro"/>
</dbReference>
<protein>
    <submittedName>
        <fullName evidence="2">Lipase family protein</fullName>
    </submittedName>
</protein>
<proteinExistence type="predicted"/>
<feature type="domain" description="Fungal lipase-type" evidence="1">
    <location>
        <begin position="301"/>
        <end position="424"/>
    </location>
</feature>
<dbReference type="Pfam" id="PF01764">
    <property type="entry name" value="Lipase_3"/>
    <property type="match status" value="1"/>
</dbReference>
<sequence>MFKPWRPHPCRDTRFQLIDEHGAGVPYAGLAYELVDRHGQVHHGYLDASGAGKAGKQIAGPVAIRFTQAHDRSRAVYSRLMDRPHYPLYITELQVRAEQTRWLNTAGERSQTRPATVDTDADYFQVEVRHLVEHVSHLPPVVDCAYPPRCWAPGVTLACGRLTVLEVRPLRALCPLLSTDSQFCALNLYQLALMATLSDCPFGDSKGRPRGRGFDEERSMGDWQVSPEQAKSYYPLYDNVAYSRRLEIVPFDPVLYPANDPHSQAAQETAATVHFRDDIRLGPAGPDVQTFVTHNHDLMLVVVRGTCAWSDFVRDVDALQVPFAEGEGKVHRGFYDAARQACTLVEAYMDKFHAGQPVLICGHSLGGAVALILAQMLRLRRSCEVQLYSYGAPRAADATFVSAARGLVHQRMVNHNDPVPSVPGSWLSTRLSACDAGALMTFTGVPAGFGVFVPGLSRLLGEPYQHHGTLRHFMPVEFAQGQVSHVLWEPLSDTVTQHALSQAVLEQKSALSEVDGLLGQRVEIGQQFMLDSYIPSSWAVLRRSQQAQQARRSLVTEREVLFVDQALEHLAQQLRVKYREEMARKRSSFEAQVHTMNLLMREMGNVHQTRKQLYTLRFKVPSQADVFGRFALHPEALAQSLARWEAHSESTRIDQLALAPVDELLEDRLPQGHMLA</sequence>
<accession>A0A9Q5FMD0</accession>
<dbReference type="PANTHER" id="PTHR45856:SF24">
    <property type="entry name" value="FUNGAL LIPASE-LIKE DOMAIN-CONTAINING PROTEIN"/>
    <property type="match status" value="1"/>
</dbReference>
<dbReference type="InterPro" id="IPR002921">
    <property type="entry name" value="Fungal_lipase-type"/>
</dbReference>
<dbReference type="InterPro" id="IPR029058">
    <property type="entry name" value="AB_hydrolase_fold"/>
</dbReference>
<evidence type="ECO:0000313" key="3">
    <source>
        <dbReference type="Proteomes" id="UP000564604"/>
    </source>
</evidence>
<dbReference type="Proteomes" id="UP000564604">
    <property type="component" value="Unassembled WGS sequence"/>
</dbReference>
<dbReference type="InterPro" id="IPR051218">
    <property type="entry name" value="Sec_MonoDiacylglyc_Lipase"/>
</dbReference>
<name>A0A9Q5FMD0_PSEFR</name>
<reference evidence="2 3" key="1">
    <citation type="journal article" date="2020" name="Front. Microbiol.">
        <title>Genetic Organization of the aprX-lipA2 Operon Affects the Proteolytic Potential of Pseudomonas Species in Milk.</title>
        <authorList>
            <person name="Maier C."/>
            <person name="Huptas C."/>
            <person name="von Neubeck M."/>
            <person name="Scherer S."/>
            <person name="Wenning M."/>
            <person name="Lucking G."/>
        </authorList>
    </citation>
    <scope>NUCLEOTIDE SEQUENCE [LARGE SCALE GENOMIC DNA]</scope>
    <source>
        <strain evidence="2 3">WS 5094</strain>
    </source>
</reference>
<dbReference type="AlphaFoldDB" id="A0A9Q5FMD0"/>
<dbReference type="SUPFAM" id="SSF53474">
    <property type="entry name" value="alpha/beta-Hydrolases"/>
    <property type="match status" value="1"/>
</dbReference>
<dbReference type="Gene3D" id="3.40.50.1820">
    <property type="entry name" value="alpha/beta hydrolase"/>
    <property type="match status" value="1"/>
</dbReference>